<feature type="domain" description="Transcription factor TFIIB cyclin-like" evidence="5">
    <location>
        <begin position="753"/>
        <end position="841"/>
    </location>
</feature>
<dbReference type="OrthoDB" id="25790at2759"/>
<dbReference type="InterPro" id="IPR000812">
    <property type="entry name" value="TFIIB"/>
</dbReference>
<dbReference type="KEGG" id="tet:TTHERM_00784620"/>
<dbReference type="InParanoid" id="Q231M7"/>
<feature type="region of interest" description="Disordered" evidence="4">
    <location>
        <begin position="476"/>
        <end position="582"/>
    </location>
</feature>
<evidence type="ECO:0000256" key="1">
    <source>
        <dbReference type="ARBA" id="ARBA00023015"/>
    </source>
</evidence>
<dbReference type="GeneID" id="7841978"/>
<reference evidence="7" key="1">
    <citation type="journal article" date="2006" name="PLoS Biol.">
        <title>Macronuclear genome sequence of the ciliate Tetrahymena thermophila, a model eukaryote.</title>
        <authorList>
            <person name="Eisen J.A."/>
            <person name="Coyne R.S."/>
            <person name="Wu M."/>
            <person name="Wu D."/>
            <person name="Thiagarajan M."/>
            <person name="Wortman J.R."/>
            <person name="Badger J.H."/>
            <person name="Ren Q."/>
            <person name="Amedeo P."/>
            <person name="Jones K.M."/>
            <person name="Tallon L.J."/>
            <person name="Delcher A.L."/>
            <person name="Salzberg S.L."/>
            <person name="Silva J.C."/>
            <person name="Haas B.J."/>
            <person name="Majoros W.H."/>
            <person name="Farzad M."/>
            <person name="Carlton J.M."/>
            <person name="Smith R.K. Jr."/>
            <person name="Garg J."/>
            <person name="Pearlman R.E."/>
            <person name="Karrer K.M."/>
            <person name="Sun L."/>
            <person name="Manning G."/>
            <person name="Elde N.C."/>
            <person name="Turkewitz A.P."/>
            <person name="Asai D.J."/>
            <person name="Wilkes D.E."/>
            <person name="Wang Y."/>
            <person name="Cai H."/>
            <person name="Collins K."/>
            <person name="Stewart B.A."/>
            <person name="Lee S.R."/>
            <person name="Wilamowska K."/>
            <person name="Weinberg Z."/>
            <person name="Ruzzo W.L."/>
            <person name="Wloga D."/>
            <person name="Gaertig J."/>
            <person name="Frankel J."/>
            <person name="Tsao C.-C."/>
            <person name="Gorovsky M.A."/>
            <person name="Keeling P.J."/>
            <person name="Waller R.F."/>
            <person name="Patron N.J."/>
            <person name="Cherry J.M."/>
            <person name="Stover N.A."/>
            <person name="Krieger C.J."/>
            <person name="del Toro C."/>
            <person name="Ryder H.F."/>
            <person name="Williamson S.C."/>
            <person name="Barbeau R.A."/>
            <person name="Hamilton E.P."/>
            <person name="Orias E."/>
        </authorList>
    </citation>
    <scope>NUCLEOTIDE SEQUENCE [LARGE SCALE GENOMIC DNA]</scope>
    <source>
        <strain evidence="7">SB210</strain>
    </source>
</reference>
<feature type="compositionally biased region" description="Acidic residues" evidence="4">
    <location>
        <begin position="610"/>
        <end position="624"/>
    </location>
</feature>
<dbReference type="CDD" id="cd00043">
    <property type="entry name" value="CYCLIN_SF"/>
    <property type="match status" value="1"/>
</dbReference>
<accession>Q231M7</accession>
<feature type="region of interest" description="Disordered" evidence="4">
    <location>
        <begin position="594"/>
        <end position="631"/>
    </location>
</feature>
<dbReference type="Pfam" id="PF00382">
    <property type="entry name" value="TFIIB"/>
    <property type="match status" value="1"/>
</dbReference>
<dbReference type="GO" id="GO:0017025">
    <property type="term" value="F:TBP-class protein binding"/>
    <property type="evidence" value="ECO:0007669"/>
    <property type="project" value="InterPro"/>
</dbReference>
<dbReference type="PRINTS" id="PR00685">
    <property type="entry name" value="TIFACTORIIB"/>
</dbReference>
<dbReference type="RefSeq" id="XP_001011520.3">
    <property type="nucleotide sequence ID" value="XM_001011520.3"/>
</dbReference>
<keyword evidence="2" id="KW-0804">Transcription</keyword>
<dbReference type="eggNOG" id="KOG1597">
    <property type="taxonomic scope" value="Eukaryota"/>
</dbReference>
<feature type="compositionally biased region" description="Polar residues" evidence="4">
    <location>
        <begin position="571"/>
        <end position="582"/>
    </location>
</feature>
<dbReference type="SUPFAM" id="SSF47954">
    <property type="entry name" value="Cyclin-like"/>
    <property type="match status" value="2"/>
</dbReference>
<feature type="compositionally biased region" description="Polar residues" evidence="4">
    <location>
        <begin position="529"/>
        <end position="559"/>
    </location>
</feature>
<keyword evidence="1" id="KW-0805">Transcription regulation</keyword>
<keyword evidence="7" id="KW-1185">Reference proteome</keyword>
<dbReference type="InterPro" id="IPR013150">
    <property type="entry name" value="TFIIB_cyclin"/>
</dbReference>
<evidence type="ECO:0000313" key="6">
    <source>
        <dbReference type="EMBL" id="EAR91275.3"/>
    </source>
</evidence>
<keyword evidence="3" id="KW-0175">Coiled coil</keyword>
<organism evidence="6 7">
    <name type="scientific">Tetrahymena thermophila (strain SB210)</name>
    <dbReference type="NCBI Taxonomy" id="312017"/>
    <lineage>
        <taxon>Eukaryota</taxon>
        <taxon>Sar</taxon>
        <taxon>Alveolata</taxon>
        <taxon>Ciliophora</taxon>
        <taxon>Intramacronucleata</taxon>
        <taxon>Oligohymenophorea</taxon>
        <taxon>Hymenostomatida</taxon>
        <taxon>Tetrahymenina</taxon>
        <taxon>Tetrahymenidae</taxon>
        <taxon>Tetrahymena</taxon>
    </lineage>
</organism>
<feature type="compositionally biased region" description="Basic and acidic residues" evidence="4">
    <location>
        <begin position="595"/>
        <end position="609"/>
    </location>
</feature>
<evidence type="ECO:0000256" key="2">
    <source>
        <dbReference type="ARBA" id="ARBA00023163"/>
    </source>
</evidence>
<feature type="compositionally biased region" description="Low complexity" evidence="4">
    <location>
        <begin position="476"/>
        <end position="502"/>
    </location>
</feature>
<dbReference type="Proteomes" id="UP000009168">
    <property type="component" value="Unassembled WGS sequence"/>
</dbReference>
<evidence type="ECO:0000259" key="5">
    <source>
        <dbReference type="Pfam" id="PF00382"/>
    </source>
</evidence>
<dbReference type="EMBL" id="GG662770">
    <property type="protein sequence ID" value="EAR91275.3"/>
    <property type="molecule type" value="Genomic_DNA"/>
</dbReference>
<dbReference type="STRING" id="312017.Q231M7"/>
<gene>
    <name evidence="6" type="ORF">TTHERM_00784620</name>
</gene>
<proteinExistence type="predicted"/>
<evidence type="ECO:0000313" key="7">
    <source>
        <dbReference type="Proteomes" id="UP000009168"/>
    </source>
</evidence>
<dbReference type="GO" id="GO:0070897">
    <property type="term" value="P:transcription preinitiation complex assembly"/>
    <property type="evidence" value="ECO:0007669"/>
    <property type="project" value="InterPro"/>
</dbReference>
<evidence type="ECO:0000256" key="3">
    <source>
        <dbReference type="SAM" id="Coils"/>
    </source>
</evidence>
<dbReference type="AlphaFoldDB" id="Q231M7"/>
<sequence length="869" mass="99123">MDYYQYQLLLQSQQQQKSQQQQLPQNQLNSISHLIGSHQIPLQQPQMQAAPSSNMFALHQQNLLQNQTNFKDNQFLGQPSVNDFNMIMQQKSQPFIANNDSTQHVQSFPNSSALPNSLNGCADISQQVFFQKAIQNQYINNIQQNREDIIRNYINIISSNKNRNPSNDNRNRNPSNENRNRNYSNENRNQNEILNALPSAQINNLLQQQNSSTAQNQYSAPQQLSAAIQNQKQQLLVQQQVQQQQPQQNNWIQNNTLSQSIPLQQQHRHSNHHMHHHHQQQQMNIGINMNELPVAMQNQANFDKKIALQTNFNLSDQQKMNSNINSDPLIDSFDQENNRLQQQITGLTSKLLQLNQSQAEILALNNYQGNKGIIEYLESQILLLTSQKKQILEQIESLQTLKLAYSNFRKVCPDGSAAQFMSLSKETQLLFLNLIPSSNNSLASAPVLQQAQIPMPKIEHTPVQLQFSTEAQNYLQEGQQQLSQDDQKSTSSKNSSSSNQKKNPFKVIRSNENSEDPDIGYISRKRETPVQSPSLSKAMNQVQDVENNKQQTSESNQKDAPQAAVSEKTIQESASTKPQQIQEDIVQKQNVQQIEADKKNDEQEEIEIRIDEEEDDEEREENTIDNENTTQAQTSTITLAQKLSAMNPAESKKFEKRREKLEENVIKILEKSEDACSKIKPIALELCSKIAVEGDVLKNRPYEAISAAVIVHASRLVANPITVKKMAKITESKEKIINRVFMYLKKNVEGFNNKMPQPEVFIKNICDKMKLSEPISKTAFFLHQQSDNLGLVKGQHAATVAACIVKLAACLNNMEMTVKQICEASNVCQISLRQLYRTIYPHRFELIGDHKINDIDFKKILNSPQMNLD</sequence>
<dbReference type="InterPro" id="IPR036915">
    <property type="entry name" value="Cyclin-like_sf"/>
</dbReference>
<dbReference type="Gene3D" id="1.10.472.10">
    <property type="entry name" value="Cyclin-like"/>
    <property type="match status" value="2"/>
</dbReference>
<evidence type="ECO:0000256" key="4">
    <source>
        <dbReference type="SAM" id="MobiDB-lite"/>
    </source>
</evidence>
<feature type="coiled-coil region" evidence="3">
    <location>
        <begin position="330"/>
        <end position="357"/>
    </location>
</feature>
<feature type="region of interest" description="Disordered" evidence="4">
    <location>
        <begin position="159"/>
        <end position="185"/>
    </location>
</feature>
<dbReference type="HOGENOM" id="CLU_330257_0_0_1"/>
<protein>
    <submittedName>
        <fullName evidence="6">General transcription factor IIB</fullName>
    </submittedName>
</protein>
<name>Q231M7_TETTS</name>